<name>A0ABQ6HT80_9MICO</name>
<dbReference type="RefSeq" id="WP_241441482.1">
    <property type="nucleotide sequence ID" value="NZ_BSUJ01000001.1"/>
</dbReference>
<evidence type="ECO:0000256" key="1">
    <source>
        <dbReference type="SAM" id="Phobius"/>
    </source>
</evidence>
<dbReference type="Proteomes" id="UP001157109">
    <property type="component" value="Unassembled WGS sequence"/>
</dbReference>
<comment type="caution">
    <text evidence="2">The sequence shown here is derived from an EMBL/GenBank/DDBJ whole genome shotgun (WGS) entry which is preliminary data.</text>
</comment>
<organism evidence="2 3">
    <name type="scientific">Arsenicicoccus piscis</name>
    <dbReference type="NCBI Taxonomy" id="673954"/>
    <lineage>
        <taxon>Bacteria</taxon>
        <taxon>Bacillati</taxon>
        <taxon>Actinomycetota</taxon>
        <taxon>Actinomycetes</taxon>
        <taxon>Micrococcales</taxon>
        <taxon>Intrasporangiaceae</taxon>
        <taxon>Arsenicicoccus</taxon>
    </lineage>
</organism>
<keyword evidence="1" id="KW-0472">Membrane</keyword>
<feature type="transmembrane region" description="Helical" evidence="1">
    <location>
        <begin position="94"/>
        <end position="114"/>
    </location>
</feature>
<proteinExistence type="predicted"/>
<feature type="transmembrane region" description="Helical" evidence="1">
    <location>
        <begin position="6"/>
        <end position="26"/>
    </location>
</feature>
<keyword evidence="3" id="KW-1185">Reference proteome</keyword>
<feature type="transmembrane region" description="Helical" evidence="1">
    <location>
        <begin position="212"/>
        <end position="231"/>
    </location>
</feature>
<feature type="transmembrane region" description="Helical" evidence="1">
    <location>
        <begin position="120"/>
        <end position="140"/>
    </location>
</feature>
<evidence type="ECO:0000313" key="3">
    <source>
        <dbReference type="Proteomes" id="UP001157109"/>
    </source>
</evidence>
<keyword evidence="1" id="KW-0812">Transmembrane</keyword>
<evidence type="ECO:0000313" key="2">
    <source>
        <dbReference type="EMBL" id="GMA21197.1"/>
    </source>
</evidence>
<feature type="transmembrane region" description="Helical" evidence="1">
    <location>
        <begin position="180"/>
        <end position="200"/>
    </location>
</feature>
<protein>
    <submittedName>
        <fullName evidence="2">Membrane protein</fullName>
    </submittedName>
</protein>
<keyword evidence="1" id="KW-1133">Transmembrane helix</keyword>
<feature type="transmembrane region" description="Helical" evidence="1">
    <location>
        <begin position="38"/>
        <end position="63"/>
    </location>
</feature>
<dbReference type="SUPFAM" id="SSF103481">
    <property type="entry name" value="Multidrug resistance efflux transporter EmrE"/>
    <property type="match status" value="1"/>
</dbReference>
<dbReference type="PANTHER" id="PTHR40761">
    <property type="entry name" value="CONSERVED INTEGRAL MEMBRANE ALANINE VALINE AND LEUCINE RICH PROTEIN-RELATED"/>
    <property type="match status" value="1"/>
</dbReference>
<feature type="transmembrane region" description="Helical" evidence="1">
    <location>
        <begin position="69"/>
        <end position="89"/>
    </location>
</feature>
<reference evidence="3" key="1">
    <citation type="journal article" date="2019" name="Int. J. Syst. Evol. Microbiol.">
        <title>The Global Catalogue of Microorganisms (GCM) 10K type strain sequencing project: providing services to taxonomists for standard genome sequencing and annotation.</title>
        <authorList>
            <consortium name="The Broad Institute Genomics Platform"/>
            <consortium name="The Broad Institute Genome Sequencing Center for Infectious Disease"/>
            <person name="Wu L."/>
            <person name="Ma J."/>
        </authorList>
    </citation>
    <scope>NUCLEOTIDE SEQUENCE [LARGE SCALE GENOMIC DNA]</scope>
    <source>
        <strain evidence="3">NBRC 105830</strain>
    </source>
</reference>
<dbReference type="InterPro" id="IPR037185">
    <property type="entry name" value="EmrE-like"/>
</dbReference>
<accession>A0ABQ6HT80</accession>
<sequence length="268" mass="26584">MTQAFLAALGATALYGIASVLQGFAARRASGPAVVRHPAYLLGILADLLAWALSLVAMVWLPLFVVQSMLAGSLAVAVVIGWPVLHLALRRQDWLGVALATAGLALVALCAGPESTVRPAAWFVPALAVALAVLVVAGLVGYSRLPAVVLAGIAGGGFAVAALAGRALMGGGLSVSLELLVSPLAWMVCVGGGLGTLLYARALERGSFGGTTAVLWVVESIVPGVVGLVALGDTVRAGWGAPAAAGVALSVAGCVVLALSPTQEAVAA</sequence>
<feature type="transmembrane region" description="Helical" evidence="1">
    <location>
        <begin position="237"/>
        <end position="259"/>
    </location>
</feature>
<gene>
    <name evidence="2" type="ORF">GCM10025862_32180</name>
</gene>
<dbReference type="PANTHER" id="PTHR40761:SF1">
    <property type="entry name" value="CONSERVED INTEGRAL MEMBRANE ALANINE VALINE AND LEUCINE RICH PROTEIN-RELATED"/>
    <property type="match status" value="1"/>
</dbReference>
<feature type="transmembrane region" description="Helical" evidence="1">
    <location>
        <begin position="147"/>
        <end position="168"/>
    </location>
</feature>
<dbReference type="EMBL" id="BSUJ01000001">
    <property type="protein sequence ID" value="GMA21197.1"/>
    <property type="molecule type" value="Genomic_DNA"/>
</dbReference>